<protein>
    <submittedName>
        <fullName evidence="2">Uncharacterized protein</fullName>
    </submittedName>
</protein>
<evidence type="ECO:0000313" key="3">
    <source>
        <dbReference type="Proteomes" id="UP000077266"/>
    </source>
</evidence>
<dbReference type="InParanoid" id="A0A165GKF4"/>
<dbReference type="OrthoDB" id="3235325at2759"/>
<feature type="compositionally biased region" description="Low complexity" evidence="1">
    <location>
        <begin position="250"/>
        <end position="269"/>
    </location>
</feature>
<accession>A0A165GKF4</accession>
<keyword evidence="3" id="KW-1185">Reference proteome</keyword>
<proteinExistence type="predicted"/>
<feature type="compositionally biased region" description="Low complexity" evidence="1">
    <location>
        <begin position="396"/>
        <end position="411"/>
    </location>
</feature>
<feature type="compositionally biased region" description="Polar residues" evidence="1">
    <location>
        <begin position="1"/>
        <end position="10"/>
    </location>
</feature>
<feature type="region of interest" description="Disordered" evidence="1">
    <location>
        <begin position="1"/>
        <end position="63"/>
    </location>
</feature>
<dbReference type="AlphaFoldDB" id="A0A165GKF4"/>
<feature type="region of interest" description="Disordered" evidence="1">
    <location>
        <begin position="232"/>
        <end position="498"/>
    </location>
</feature>
<feature type="compositionally biased region" description="Pro residues" evidence="1">
    <location>
        <begin position="385"/>
        <end position="395"/>
    </location>
</feature>
<reference evidence="2 3" key="1">
    <citation type="journal article" date="2016" name="Mol. Biol. Evol.">
        <title>Comparative Genomics of Early-Diverging Mushroom-Forming Fungi Provides Insights into the Origins of Lignocellulose Decay Capabilities.</title>
        <authorList>
            <person name="Nagy L.G."/>
            <person name="Riley R."/>
            <person name="Tritt A."/>
            <person name="Adam C."/>
            <person name="Daum C."/>
            <person name="Floudas D."/>
            <person name="Sun H."/>
            <person name="Yadav J.S."/>
            <person name="Pangilinan J."/>
            <person name="Larsson K.H."/>
            <person name="Matsuura K."/>
            <person name="Barry K."/>
            <person name="Labutti K."/>
            <person name="Kuo R."/>
            <person name="Ohm R.A."/>
            <person name="Bhattacharya S.S."/>
            <person name="Shirouzu T."/>
            <person name="Yoshinaga Y."/>
            <person name="Martin F.M."/>
            <person name="Grigoriev I.V."/>
            <person name="Hibbett D.S."/>
        </authorList>
    </citation>
    <scope>NUCLEOTIDE SEQUENCE [LARGE SCALE GENOMIC DNA]</scope>
    <source>
        <strain evidence="2 3">HHB12029</strain>
    </source>
</reference>
<feature type="compositionally biased region" description="Low complexity" evidence="1">
    <location>
        <begin position="419"/>
        <end position="443"/>
    </location>
</feature>
<feature type="compositionally biased region" description="Low complexity" evidence="1">
    <location>
        <begin position="365"/>
        <end position="376"/>
    </location>
</feature>
<evidence type="ECO:0000313" key="2">
    <source>
        <dbReference type="EMBL" id="KZV90651.1"/>
    </source>
</evidence>
<feature type="compositionally biased region" description="Polar residues" evidence="1">
    <location>
        <begin position="347"/>
        <end position="357"/>
    </location>
</feature>
<evidence type="ECO:0000256" key="1">
    <source>
        <dbReference type="SAM" id="MobiDB-lite"/>
    </source>
</evidence>
<gene>
    <name evidence="2" type="ORF">EXIGLDRAFT_770618</name>
</gene>
<dbReference type="Proteomes" id="UP000077266">
    <property type="component" value="Unassembled WGS sequence"/>
</dbReference>
<dbReference type="EMBL" id="KV426044">
    <property type="protein sequence ID" value="KZV90651.1"/>
    <property type="molecule type" value="Genomic_DNA"/>
</dbReference>
<name>A0A165GKF4_EXIGL</name>
<organism evidence="2 3">
    <name type="scientific">Exidia glandulosa HHB12029</name>
    <dbReference type="NCBI Taxonomy" id="1314781"/>
    <lineage>
        <taxon>Eukaryota</taxon>
        <taxon>Fungi</taxon>
        <taxon>Dikarya</taxon>
        <taxon>Basidiomycota</taxon>
        <taxon>Agaricomycotina</taxon>
        <taxon>Agaricomycetes</taxon>
        <taxon>Auriculariales</taxon>
        <taxon>Exidiaceae</taxon>
        <taxon>Exidia</taxon>
    </lineage>
</organism>
<feature type="compositionally biased region" description="Polar residues" evidence="1">
    <location>
        <begin position="44"/>
        <end position="63"/>
    </location>
</feature>
<sequence>MYNSFGSHSGTPAPPMGAPGSHFYATPSPSPSTSPTDTHFPNGFSGNTLWSGPGQFNSLSTTPDTSQNGLALRVIQLTEELAAAKAALQARTSAYDTLLKTVQDAIGDRKLAPSLSPSPLQKSFPNARFWDKTAVDDWVRDGNGKYGFVVDINGLFIGDGRVTGMVEQAKHIFQEMRRVQAADLPPLCPPAWGDAGIHAVLTFVNAIEALYPELTLCEDHWKARQVASQAYKDWSRRRGKSVKNTEDAVSISTKRARASSSSPSASHSSTGGPQHGEEDNPSGSEDEGEREGLHEPVRKKARINVSTSSSQAFKVPQPRVPLDRDRALRALQIGNSAIKPVMKKKASTATPSAQPPTRAQPVDRASSSTPATTTATKVPAEDPAPCSPPAQPAHPSPAGAPSASSTTTSLPQIGTTADAESSPNESSAIPAASSAAAPAPTSSLGPVMRVTSNPFAGLPRMPMEQPKEVDATEQPKAVDATEQSHVVSGEHQHQQEQVEPVVSAVQNTGVTTASTSAPRRWVMYQNPKAAELRVRMNWANPLPKEARTWEAYDAWLKTEAGAQAMADEKSAARRK</sequence>
<dbReference type="STRING" id="1314781.A0A165GKF4"/>